<reference evidence="2 3" key="1">
    <citation type="submission" date="2016-10" db="EMBL/GenBank/DDBJ databases">
        <authorList>
            <person name="Varghese N."/>
            <person name="Submissions S."/>
        </authorList>
    </citation>
    <scope>NUCLEOTIDE SEQUENCE [LARGE SCALE GENOMIC DNA]</scope>
    <source>
        <strain evidence="2 3">CECT 8317</strain>
    </source>
</reference>
<keyword evidence="1" id="KW-0472">Membrane</keyword>
<feature type="transmembrane region" description="Helical" evidence="1">
    <location>
        <begin position="20"/>
        <end position="50"/>
    </location>
</feature>
<dbReference type="EMBL" id="FNVE01000016">
    <property type="protein sequence ID" value="SEG70544.1"/>
    <property type="molecule type" value="Genomic_DNA"/>
</dbReference>
<keyword evidence="3" id="KW-1185">Reference proteome</keyword>
<keyword evidence="1" id="KW-0812">Transmembrane</keyword>
<keyword evidence="1" id="KW-1133">Transmembrane helix</keyword>
<dbReference type="AlphaFoldDB" id="A0AAQ1G9X4"/>
<gene>
    <name evidence="2" type="ORF">SAMN05216586_11675</name>
</gene>
<sequence>MAINKDDYKASVLEQVAGHPAVTAAATAVAAGASVGAAVFLPILTGTLAARRHEERLAKFINDVSNDLSGLEQKLDELSDAQYQLIGDAVASALHTLDRRKLEFLRLAITNSLNVDIPLEQSAFIARAVRDISPEEAELLLRIGSRSITTDYAHRMDEGVHYVSSDTKDLMSLTGLVSLGLFRDQAGYGGTITLRTPAGEVVSKLLGGR</sequence>
<evidence type="ECO:0000256" key="1">
    <source>
        <dbReference type="SAM" id="Phobius"/>
    </source>
</evidence>
<name>A0AAQ1G9X4_9GAMM</name>
<dbReference type="Proteomes" id="UP000243518">
    <property type="component" value="Unassembled WGS sequence"/>
</dbReference>
<evidence type="ECO:0000313" key="2">
    <source>
        <dbReference type="EMBL" id="SEG70544.1"/>
    </source>
</evidence>
<organism evidence="2 3">
    <name type="scientific">Halopseudomonas aestusnigri</name>
    <dbReference type="NCBI Taxonomy" id="857252"/>
    <lineage>
        <taxon>Bacteria</taxon>
        <taxon>Pseudomonadati</taxon>
        <taxon>Pseudomonadota</taxon>
        <taxon>Gammaproteobacteria</taxon>
        <taxon>Pseudomonadales</taxon>
        <taxon>Pseudomonadaceae</taxon>
        <taxon>Halopseudomonas</taxon>
    </lineage>
</organism>
<protein>
    <submittedName>
        <fullName evidence="2">Uncharacterized protein</fullName>
    </submittedName>
</protein>
<evidence type="ECO:0000313" key="3">
    <source>
        <dbReference type="Proteomes" id="UP000243518"/>
    </source>
</evidence>
<comment type="caution">
    <text evidence="2">The sequence shown here is derived from an EMBL/GenBank/DDBJ whole genome shotgun (WGS) entry which is preliminary data.</text>
</comment>
<proteinExistence type="predicted"/>
<accession>A0AAQ1G9X4</accession>
<dbReference type="RefSeq" id="WP_088277525.1">
    <property type="nucleotide sequence ID" value="NZ_FNVE01000016.1"/>
</dbReference>